<evidence type="ECO:0000256" key="1">
    <source>
        <dbReference type="SAM" id="MobiDB-lite"/>
    </source>
</evidence>
<dbReference type="EMBL" id="JACBZD010000002">
    <property type="protein sequence ID" value="NYI08467.1"/>
    <property type="molecule type" value="Genomic_DNA"/>
</dbReference>
<comment type="caution">
    <text evidence="2">The sequence shown here is derived from an EMBL/GenBank/DDBJ whole genome shotgun (WGS) entry which is preliminary data.</text>
</comment>
<gene>
    <name evidence="2" type="ORF">FHU37_005496</name>
</gene>
<evidence type="ECO:0000313" key="3">
    <source>
        <dbReference type="Proteomes" id="UP000567795"/>
    </source>
</evidence>
<reference evidence="2 3" key="1">
    <citation type="submission" date="2020-07" db="EMBL/GenBank/DDBJ databases">
        <title>Sequencing the genomes of 1000 actinobacteria strains.</title>
        <authorList>
            <person name="Klenk H.-P."/>
        </authorList>
    </citation>
    <scope>NUCLEOTIDE SEQUENCE [LARGE SCALE GENOMIC DNA]</scope>
    <source>
        <strain evidence="2 3">DSM 42178</strain>
    </source>
</reference>
<keyword evidence="3" id="KW-1185">Reference proteome</keyword>
<dbReference type="Proteomes" id="UP000567795">
    <property type="component" value="Unassembled WGS sequence"/>
</dbReference>
<sequence>MAQHMARGSATGPREPGEDLGGALPEWLREDDPEGAEGREPLWRRVVRGAVACAVSLWLLVQVVGFVENGGLEPAVGSPPVAAPPALPTGEPPAPADGGPAGAESGGQAEPEAPQAGGDPSAAPPDPVGGAAGPEPSSPAPGGGADGLSRETAVPVGTEVAVPGTGLVVTAQPAGIGSIGTGDGGSVPTVSVRVLLVNEGGGTVDISSSYVRAMAEWQDGGGDLTRLSTRPGGSLGPGGSTVLEYEFETAGEPGGRYWISVAPSFGADTVYFTGLLDPTTG</sequence>
<name>A0A853A2V4_9ACTN</name>
<organism evidence="2 3">
    <name type="scientific">Allostreptomyces psammosilenae</name>
    <dbReference type="NCBI Taxonomy" id="1892865"/>
    <lineage>
        <taxon>Bacteria</taxon>
        <taxon>Bacillati</taxon>
        <taxon>Actinomycetota</taxon>
        <taxon>Actinomycetes</taxon>
        <taxon>Kitasatosporales</taxon>
        <taxon>Streptomycetaceae</taxon>
        <taxon>Allostreptomyces</taxon>
    </lineage>
</organism>
<feature type="region of interest" description="Disordered" evidence="1">
    <location>
        <begin position="78"/>
        <end position="150"/>
    </location>
</feature>
<feature type="compositionally biased region" description="Low complexity" evidence="1">
    <location>
        <begin position="106"/>
        <end position="121"/>
    </location>
</feature>
<protein>
    <submittedName>
        <fullName evidence="2">Uncharacterized protein</fullName>
    </submittedName>
</protein>
<accession>A0A853A2V4</accession>
<feature type="region of interest" description="Disordered" evidence="1">
    <location>
        <begin position="1"/>
        <end position="37"/>
    </location>
</feature>
<dbReference type="AlphaFoldDB" id="A0A853A2V4"/>
<evidence type="ECO:0000313" key="2">
    <source>
        <dbReference type="EMBL" id="NYI08467.1"/>
    </source>
</evidence>
<feature type="compositionally biased region" description="Pro residues" evidence="1">
    <location>
        <begin position="81"/>
        <end position="95"/>
    </location>
</feature>
<dbReference type="RefSeq" id="WP_179817269.1">
    <property type="nucleotide sequence ID" value="NZ_JACBZD010000002.1"/>
</dbReference>
<proteinExistence type="predicted"/>